<dbReference type="KEGG" id="mpz:Marpi_0767"/>
<reference evidence="3 4" key="1">
    <citation type="journal article" date="2012" name="J. Bacteriol.">
        <title>Complete Genome Sequence of the Thermophilic, Piezophilic, Heterotrophic Bacterium Marinitoga piezophila KA3.</title>
        <authorList>
            <person name="Lucas S."/>
            <person name="Han J."/>
            <person name="Lapidus A."/>
            <person name="Cheng J.F."/>
            <person name="Goodwin L.A."/>
            <person name="Pitluck S."/>
            <person name="Peters L."/>
            <person name="Mikhailova N."/>
            <person name="Teshima H."/>
            <person name="Detter J.C."/>
            <person name="Han C."/>
            <person name="Tapia R."/>
            <person name="Land M."/>
            <person name="Hauser L."/>
            <person name="Kyrpides N.C."/>
            <person name="Ivanova N."/>
            <person name="Pagani I."/>
            <person name="Vannier P."/>
            <person name="Oger P."/>
            <person name="Bartlett D.H."/>
            <person name="Noll K.M."/>
            <person name="Woyke T."/>
            <person name="Jebbar M."/>
        </authorList>
    </citation>
    <scope>NUCLEOTIDE SEQUENCE [LARGE SCALE GENOMIC DNA]</scope>
    <source>
        <strain evidence="4">DSM 14283 / JCM 11233 / KA3</strain>
    </source>
</reference>
<organism evidence="3 4">
    <name type="scientific">Marinitoga piezophila (strain DSM 14283 / JCM 11233 / KA3)</name>
    <dbReference type="NCBI Taxonomy" id="443254"/>
    <lineage>
        <taxon>Bacteria</taxon>
        <taxon>Thermotogati</taxon>
        <taxon>Thermotogota</taxon>
        <taxon>Thermotogae</taxon>
        <taxon>Petrotogales</taxon>
        <taxon>Petrotogaceae</taxon>
        <taxon>Marinitoga</taxon>
    </lineage>
</organism>
<reference evidence="4" key="2">
    <citation type="submission" date="2012-01" db="EMBL/GenBank/DDBJ databases">
        <title>Complete sequence of chromosome of Marinitoga piezophila KA3.</title>
        <authorList>
            <person name="Lucas S."/>
            <person name="Han J."/>
            <person name="Lapidus A."/>
            <person name="Cheng J.-F."/>
            <person name="Goodwin L."/>
            <person name="Pitluck S."/>
            <person name="Peters L."/>
            <person name="Mikhailova N."/>
            <person name="Teshima H."/>
            <person name="Detter J.C."/>
            <person name="Han C."/>
            <person name="Tapia R."/>
            <person name="Land M."/>
            <person name="Hauser L."/>
            <person name="Kyrpides N."/>
            <person name="Ivanova N."/>
            <person name="Pagani I."/>
            <person name="Jebbar M."/>
            <person name="Vannier P."/>
            <person name="Oger P."/>
            <person name="Cario A."/>
            <person name="Bartlett D."/>
            <person name="Noll K.M."/>
            <person name="Woyke T."/>
        </authorList>
    </citation>
    <scope>NUCLEOTIDE SEQUENCE [LARGE SCALE GENOMIC DNA]</scope>
    <source>
        <strain evidence="4">DSM 14283 / JCM 11233 / KA3</strain>
    </source>
</reference>
<accession>H2J6L2</accession>
<evidence type="ECO:0000313" key="4">
    <source>
        <dbReference type="Proteomes" id="UP000007161"/>
    </source>
</evidence>
<feature type="domain" description="Fibronectin type-III" evidence="2">
    <location>
        <begin position="1286"/>
        <end position="1380"/>
    </location>
</feature>
<dbReference type="SUPFAM" id="SSF49265">
    <property type="entry name" value="Fibronectin type III"/>
    <property type="match status" value="5"/>
</dbReference>
<dbReference type="eggNOG" id="COG5276">
    <property type="taxonomic scope" value="Bacteria"/>
</dbReference>
<feature type="domain" description="Fibronectin type-III" evidence="2">
    <location>
        <begin position="30"/>
        <end position="123"/>
    </location>
</feature>
<dbReference type="PROSITE" id="PS50853">
    <property type="entry name" value="FN3"/>
    <property type="match status" value="2"/>
</dbReference>
<evidence type="ECO:0000259" key="2">
    <source>
        <dbReference type="PROSITE" id="PS50853"/>
    </source>
</evidence>
<dbReference type="InterPro" id="IPR003961">
    <property type="entry name" value="FN3_dom"/>
</dbReference>
<dbReference type="InterPro" id="IPR013783">
    <property type="entry name" value="Ig-like_fold"/>
</dbReference>
<dbReference type="CDD" id="cd00063">
    <property type="entry name" value="FN3"/>
    <property type="match status" value="3"/>
</dbReference>
<dbReference type="Pfam" id="PF00041">
    <property type="entry name" value="fn3"/>
    <property type="match status" value="1"/>
</dbReference>
<dbReference type="InterPro" id="IPR050991">
    <property type="entry name" value="ECM_Regulatory_Proteins"/>
</dbReference>
<sequence length="1719" mass="195422">MGKIFKKKILYIFLIVVILFLLNGCFFVKPPKAILDYPSQRDNLPTSFLLSWHLEGNASSDEFTFEVYYGKSKDNFTGTISTQNTSINIEGLEDNSTYYFKIRTVKKGQFTDSDIYELKTSDIPKIEFLMEDNVIETTEYEVKWKVSDNNGIKKIMLYFSEDPDFPEDKTQINEFNASVNSFLLKNLDYGKTYYLKLVAYDTNDIWSYKTYEFSVKSYVFQIISPAPGSKSVNINNIKLQWKYSKPSKFEVVYSPNNSIDNNDVVRVSTSNSYYIIDNLPPGLEFSWYVIDTVKNVESPIATFTTSYKPEIEITYPENNEVGVPEGFSITWKATDVDNDSLSFNIKIKKINESDILKYVDFDNGCIYETTTNQKSLDTSNIPLEKGMWYGILLKANDGKGNEVEERIKFRMNVDPQEPYDLKPESGTIDYPTKNATLSWKTYDPDGNLTFIVHPFEKSASSKDYDENKGVYYYVLNILEYNKEYSWWVEAVDNTGASTISSVATFMTNAKPVFKDATPVNNENNISLLPELEWEFEDSNLSYYQVYLAKSSEDFTLIATVTDTKYKIEDLLDSDSKYKWKVIAYDTCGDFTDSGELYFETTKKPDISQMSPADGAHNISLKPILSWSAEDPDNNDEDMSYKVVVKDSEENVVLTEETTDTNISVNLLLQPDSEYKWYIEVEDSKFATNVSDEFSFTTSQEPTVSNLDPSGVEGVAASENLSWNASDPDGDSLLYYVYLNDTLEGTTTEKEYSLEEVKDLEPDTEYSWYVVAEDSKFATAVSDVATFITAQAPENSPDIIDIYDYYEPDKKYTFNESKYPSKLKLIWNPSSDPYNGSIKYRIVGEYLDEKEILADNLTSNSAIVEFKDGKTYTVYVEAINDKGMVLKGKSINLKINANPKVMDYSPRSDDNNVKLNPTIMWIAEDNDSSYVDVYIYYGKDENNLNNSVKIERQSMNGEYTITEDLDPGEKYYWKLKLEDEMYGVTETDIRSFTTTHAPVFKSITGITDGSTNEAVNDVEISWDFEDPDGDLLEYQIEVYKNGEGTPYYTKDLGTLNYIKLDFEVNTEYKFVITAEDNKSAKTTKEISFKTTRSPVIYNDSLYPDSTVNHFTNGSKFTWTAFDPDDDDLTYKIYLGESSNSLKYFGETENNELVVNNLDSNKTYYWKVKAIDSKGAEVESNVVSFKTNALPQFDKTAFSPQNNEVGINKNVTLKWKCSDSDAVSGELTYEIWFGDAIDSLLKLADQSLAYYNHSNLENGKTYYWKIIAKDKYGGETSSEILKFTVNRPPVTPEIENIDEDLLEFNLKWSSRDPENQSITYDVLKKEEGASDYSTVAYNISDTEYFMERLTPAKTYSFKVRAIDDKGDISESTYEYNTPTVDTNIYTKESGDSDKVEEILDMIELSDGNFVYLEKIDSSYELKKVDSNGNSIDTYNVNLSEPCKLFENTSNHIVVVGKDSNDKISFEEVASDLSGTTNPPATNPYSTTVDISEVQSIYINSDNKIDIVGTYNSDSILVEFNEDYSISIAATTISDTTLYDVIKITDEDGNERYIVAGSKSSKGYIAKLDNAFSEIIFEKEFDDMDKIVSIVDTDPDFWIFGYKDTNIVLKQISYRGNELYSPIIENSYGSENGNLLKSNNGFVILLNTTDGDIEVLKTDDSMNIEKQVIFGRTGEDVANGIIESSDDGYIIFGKTKSFDDKTNGNSYIIKTDSNLLGWSTPE</sequence>
<name>H2J6L2_MARPK</name>
<evidence type="ECO:0000256" key="1">
    <source>
        <dbReference type="ARBA" id="ARBA00022737"/>
    </source>
</evidence>
<dbReference type="EMBL" id="CP003257">
    <property type="protein sequence ID" value="AEX85197.1"/>
    <property type="molecule type" value="Genomic_DNA"/>
</dbReference>
<dbReference type="STRING" id="443254.Marpi_0767"/>
<dbReference type="PANTHER" id="PTHR46708:SF11">
    <property type="entry name" value="RECEPTOR-TYPE TYROSINE-PROTEIN PHOSPHATASE ETA-LIKE"/>
    <property type="match status" value="1"/>
</dbReference>
<dbReference type="Gene3D" id="2.60.40.10">
    <property type="entry name" value="Immunoglobulins"/>
    <property type="match status" value="9"/>
</dbReference>
<dbReference type="InterPro" id="IPR036116">
    <property type="entry name" value="FN3_sf"/>
</dbReference>
<keyword evidence="4" id="KW-1185">Reference proteome</keyword>
<proteinExistence type="predicted"/>
<keyword evidence="1" id="KW-0677">Repeat</keyword>
<dbReference type="HOGENOM" id="CLU_243144_0_0_0"/>
<dbReference type="PANTHER" id="PTHR46708">
    <property type="entry name" value="TENASCIN"/>
    <property type="match status" value="1"/>
</dbReference>
<protein>
    <submittedName>
        <fullName evidence="3">Fibronectin type III domain-containing protein</fullName>
    </submittedName>
</protein>
<dbReference type="OrthoDB" id="49493at2"/>
<gene>
    <name evidence="3" type="ordered locus">Marpi_0767</name>
</gene>
<evidence type="ECO:0000313" key="3">
    <source>
        <dbReference type="EMBL" id="AEX85197.1"/>
    </source>
</evidence>
<dbReference type="SMART" id="SM00060">
    <property type="entry name" value="FN3"/>
    <property type="match status" value="9"/>
</dbReference>
<dbReference type="RefSeq" id="WP_014296269.1">
    <property type="nucleotide sequence ID" value="NC_016751.1"/>
</dbReference>
<dbReference type="Proteomes" id="UP000007161">
    <property type="component" value="Chromosome"/>
</dbReference>